<dbReference type="eggNOG" id="ENOG5032V4V">
    <property type="taxonomic scope" value="Bacteria"/>
</dbReference>
<dbReference type="OrthoDB" id="9342687at2"/>
<evidence type="ECO:0000256" key="4">
    <source>
        <dbReference type="ARBA" id="ARBA00022989"/>
    </source>
</evidence>
<dbReference type="Pfam" id="PF12823">
    <property type="entry name" value="DUF3817"/>
    <property type="match status" value="1"/>
</dbReference>
<dbReference type="AlphaFoldDB" id="A0A1H6WRQ9"/>
<comment type="subcellular location">
    <subcellularLocation>
        <location evidence="1">Cell membrane</location>
        <topology evidence="1">Multi-pass membrane protein</topology>
    </subcellularLocation>
</comment>
<proteinExistence type="predicted"/>
<evidence type="ECO:0000313" key="9">
    <source>
        <dbReference type="Proteomes" id="UP000183315"/>
    </source>
</evidence>
<keyword evidence="9" id="KW-1185">Reference proteome</keyword>
<dbReference type="PANTHER" id="PTHR40077">
    <property type="entry name" value="MEMBRANE PROTEIN-RELATED"/>
    <property type="match status" value="1"/>
</dbReference>
<keyword evidence="3 6" id="KW-0812">Transmembrane</keyword>
<feature type="transmembrane region" description="Helical" evidence="6">
    <location>
        <begin position="57"/>
        <end position="76"/>
    </location>
</feature>
<feature type="domain" description="DUF3817" evidence="7">
    <location>
        <begin position="12"/>
        <end position="104"/>
    </location>
</feature>
<dbReference type="GO" id="GO:0005886">
    <property type="term" value="C:plasma membrane"/>
    <property type="evidence" value="ECO:0007669"/>
    <property type="project" value="UniProtKB-SubCell"/>
</dbReference>
<protein>
    <submittedName>
        <fullName evidence="8">Integral membrane protein</fullName>
    </submittedName>
</protein>
<evidence type="ECO:0000256" key="2">
    <source>
        <dbReference type="ARBA" id="ARBA00022475"/>
    </source>
</evidence>
<gene>
    <name evidence="8" type="ORF">SAMN05421637_1057</name>
</gene>
<dbReference type="RefSeq" id="WP_042213055.1">
    <property type="nucleotide sequence ID" value="NZ_BBLU01000003.1"/>
</dbReference>
<keyword evidence="2" id="KW-1003">Cell membrane</keyword>
<evidence type="ECO:0000256" key="1">
    <source>
        <dbReference type="ARBA" id="ARBA00004651"/>
    </source>
</evidence>
<dbReference type="PANTHER" id="PTHR40077:SF2">
    <property type="entry name" value="MEMBRANE PROTEIN"/>
    <property type="match status" value="1"/>
</dbReference>
<accession>A0A1H6WRQ9</accession>
<evidence type="ECO:0000256" key="3">
    <source>
        <dbReference type="ARBA" id="ARBA00022692"/>
    </source>
</evidence>
<evidence type="ECO:0000259" key="7">
    <source>
        <dbReference type="Pfam" id="PF12823"/>
    </source>
</evidence>
<evidence type="ECO:0000256" key="5">
    <source>
        <dbReference type="ARBA" id="ARBA00023136"/>
    </source>
</evidence>
<dbReference type="STRING" id="1043493.SAMN05421637_1057"/>
<dbReference type="EMBL" id="FNZI01000002">
    <property type="protein sequence ID" value="SEJ17824.1"/>
    <property type="molecule type" value="Genomic_DNA"/>
</dbReference>
<dbReference type="NCBIfam" id="TIGR03954">
    <property type="entry name" value="integ_memb_HG"/>
    <property type="match status" value="1"/>
</dbReference>
<name>A0A1H6WRQ9_9MICO</name>
<sequence>MSDASSKIPGALARYRVMAFVTGALLIVVFLGLLRYLPGLESLKETLDPTMFVIAQVHGFVYMVYLVTVLQLWLLMRWDIPRVIYMAAGGIVPLLSFFAERRVHAEVLDTLEVQK</sequence>
<evidence type="ECO:0000256" key="6">
    <source>
        <dbReference type="SAM" id="Phobius"/>
    </source>
</evidence>
<feature type="transmembrane region" description="Helical" evidence="6">
    <location>
        <begin position="17"/>
        <end position="37"/>
    </location>
</feature>
<keyword evidence="4 6" id="KW-1133">Transmembrane helix</keyword>
<evidence type="ECO:0000313" key="8">
    <source>
        <dbReference type="EMBL" id="SEJ17824.1"/>
    </source>
</evidence>
<reference evidence="9" key="1">
    <citation type="submission" date="2016-10" db="EMBL/GenBank/DDBJ databases">
        <authorList>
            <person name="Varghese N."/>
        </authorList>
    </citation>
    <scope>NUCLEOTIDE SEQUENCE [LARGE SCALE GENOMIC DNA]</scope>
    <source>
        <strain evidence="9">DSM 24868</strain>
    </source>
</reference>
<organism evidence="8 9">
    <name type="scientific">Demequina mangrovi</name>
    <dbReference type="NCBI Taxonomy" id="1043493"/>
    <lineage>
        <taxon>Bacteria</taxon>
        <taxon>Bacillati</taxon>
        <taxon>Actinomycetota</taxon>
        <taxon>Actinomycetes</taxon>
        <taxon>Micrococcales</taxon>
        <taxon>Demequinaceae</taxon>
        <taxon>Demequina</taxon>
    </lineage>
</organism>
<dbReference type="InterPro" id="IPR023845">
    <property type="entry name" value="DUF3817_TM"/>
</dbReference>
<dbReference type="Proteomes" id="UP000183315">
    <property type="component" value="Unassembled WGS sequence"/>
</dbReference>
<keyword evidence="5 6" id="KW-0472">Membrane</keyword>